<reference evidence="3 4" key="2">
    <citation type="journal article" date="2022" name="Mar. Drugs">
        <title>Bioassay-Guided Fractionation Leads to the Detection of Cholic Acid Generated by the Rare Thalassomonas sp.</title>
        <authorList>
            <person name="Pheiffer F."/>
            <person name="Schneider Y.K."/>
            <person name="Hansen E.H."/>
            <person name="Andersen J.H."/>
            <person name="Isaksson J."/>
            <person name="Busche T."/>
            <person name="R C."/>
            <person name="Kalinowski J."/>
            <person name="Zyl L.V."/>
            <person name="Trindade M."/>
        </authorList>
    </citation>
    <scope>NUCLEOTIDE SEQUENCE [LARGE SCALE GENOMIC DNA]</scope>
    <source>
        <strain evidence="3 4">A5K-106</strain>
    </source>
</reference>
<evidence type="ECO:0000313" key="4">
    <source>
        <dbReference type="Proteomes" id="UP000032568"/>
    </source>
</evidence>
<dbReference type="SUPFAM" id="SSF57997">
    <property type="entry name" value="Tropomyosin"/>
    <property type="match status" value="1"/>
</dbReference>
<feature type="transmembrane region" description="Helical" evidence="2">
    <location>
        <begin position="480"/>
        <end position="503"/>
    </location>
</feature>
<feature type="coiled-coil region" evidence="1">
    <location>
        <begin position="168"/>
        <end position="238"/>
    </location>
</feature>
<dbReference type="NCBIfam" id="TIGR03007">
    <property type="entry name" value="pepcterm_ChnLen"/>
    <property type="match status" value="1"/>
</dbReference>
<dbReference type="AlphaFoldDB" id="A0AAE9YRN1"/>
<gene>
    <name evidence="3" type="ORF">SG35_001920</name>
</gene>
<dbReference type="KEGG" id="tact:SG35_001920"/>
<feature type="transmembrane region" description="Helical" evidence="2">
    <location>
        <begin position="21"/>
        <end position="40"/>
    </location>
</feature>
<keyword evidence="2" id="KW-1133">Transmembrane helix</keyword>
<keyword evidence="2" id="KW-0812">Transmembrane</keyword>
<feature type="transmembrane region" description="Helical" evidence="2">
    <location>
        <begin position="418"/>
        <end position="440"/>
    </location>
</feature>
<keyword evidence="4" id="KW-1185">Reference proteome</keyword>
<accession>A0AAE9YRN1</accession>
<organism evidence="3 4">
    <name type="scientific">Thalassomonas actiniarum</name>
    <dbReference type="NCBI Taxonomy" id="485447"/>
    <lineage>
        <taxon>Bacteria</taxon>
        <taxon>Pseudomonadati</taxon>
        <taxon>Pseudomonadota</taxon>
        <taxon>Gammaproteobacteria</taxon>
        <taxon>Alteromonadales</taxon>
        <taxon>Colwelliaceae</taxon>
        <taxon>Thalassomonas</taxon>
    </lineage>
</organism>
<dbReference type="InterPro" id="IPR014345">
    <property type="entry name" value="XrtA_polysacc_chain"/>
</dbReference>
<keyword evidence="2" id="KW-0472">Membrane</keyword>
<reference evidence="3 4" key="1">
    <citation type="journal article" date="2015" name="Genome Announc.">
        <title>Draft Genome Sequences of Marine Isolates of Thalassomonas viridans and Thalassomonas actiniarum.</title>
        <authorList>
            <person name="Olonade I."/>
            <person name="van Zyl L.J."/>
            <person name="Trindade M."/>
        </authorList>
    </citation>
    <scope>NUCLEOTIDE SEQUENCE [LARGE SCALE GENOMIC DNA]</scope>
    <source>
        <strain evidence="3 4">A5K-106</strain>
    </source>
</reference>
<proteinExistence type="predicted"/>
<protein>
    <submittedName>
        <fullName evidence="3">Chain length determinant family protein</fullName>
    </submittedName>
</protein>
<evidence type="ECO:0000256" key="2">
    <source>
        <dbReference type="SAM" id="Phobius"/>
    </source>
</evidence>
<evidence type="ECO:0000256" key="1">
    <source>
        <dbReference type="SAM" id="Coils"/>
    </source>
</evidence>
<dbReference type="PANTHER" id="PTHR32309:SF13">
    <property type="entry name" value="FERRIC ENTEROBACTIN TRANSPORT PROTEIN FEPE"/>
    <property type="match status" value="1"/>
</dbReference>
<dbReference type="Proteomes" id="UP000032568">
    <property type="component" value="Chromosome"/>
</dbReference>
<dbReference type="InterPro" id="IPR050445">
    <property type="entry name" value="Bact_polysacc_biosynth/exp"/>
</dbReference>
<dbReference type="PANTHER" id="PTHR32309">
    <property type="entry name" value="TYROSINE-PROTEIN KINASE"/>
    <property type="match status" value="1"/>
</dbReference>
<dbReference type="GO" id="GO:0004713">
    <property type="term" value="F:protein tyrosine kinase activity"/>
    <property type="evidence" value="ECO:0007669"/>
    <property type="project" value="TreeGrafter"/>
</dbReference>
<name>A0AAE9YRN1_9GAMM</name>
<sequence>MQEVFEQIIEQLKGIWLKRRYIMITTWLLCPLGWIGITQLPDTYESVARVHTDTQSLLRPLLKGLTVETDPDKQVTLMVKTLLSRPNLERIARMTDLDVQATTPKEYNKLIEELEKTISIRLVGGDNIYSISYEHEEPQMAKNVVQAALTVFIENTLGESRSESDTAQKFLDTQIQDYEARLLEAEGRLTDFKQRYSGSLPGDTGGFYTRLNLNKSKLQEAELQLREATTKWQSAKEQLTGQKPIANVVTSQYDERIAQLTQSLDSLMLRYTDAHPDVKEAKRRVADLKRLKEEEKSAMSGENGQGNAAFTDSPLYQELKVAESKLANNVASLTVRVNDFQERVKQMEAKAHTIPEIEAELIALDRDYGITKKKFEDLLNRRETARLAQEADESTDKIQFKVVDPPRVPIEPSGPKRLIFITAILILGFGSGIGISFLFSQLTPIVTSARQLSNATGYPVFGIVSATESLGLAKRHRRKAIIFTLSNCMIVVMYAGMMSFYLIPALQTSIRGLL</sequence>
<evidence type="ECO:0000313" key="3">
    <source>
        <dbReference type="EMBL" id="WDD99462.1"/>
    </source>
</evidence>
<dbReference type="EMBL" id="CP059735">
    <property type="protein sequence ID" value="WDD99462.1"/>
    <property type="molecule type" value="Genomic_DNA"/>
</dbReference>
<dbReference type="RefSeq" id="WP_044834095.1">
    <property type="nucleotide sequence ID" value="NZ_CP059735.1"/>
</dbReference>
<dbReference type="GO" id="GO:0005886">
    <property type="term" value="C:plasma membrane"/>
    <property type="evidence" value="ECO:0007669"/>
    <property type="project" value="TreeGrafter"/>
</dbReference>
<keyword evidence="1" id="KW-0175">Coiled coil</keyword>